<gene>
    <name evidence="1" type="ORF">BT96DRAFT_923369</name>
</gene>
<keyword evidence="2" id="KW-1185">Reference proteome</keyword>
<evidence type="ECO:0000313" key="1">
    <source>
        <dbReference type="EMBL" id="KAE9394689.1"/>
    </source>
</evidence>
<organism evidence="1 2">
    <name type="scientific">Gymnopus androsaceus JB14</name>
    <dbReference type="NCBI Taxonomy" id="1447944"/>
    <lineage>
        <taxon>Eukaryota</taxon>
        <taxon>Fungi</taxon>
        <taxon>Dikarya</taxon>
        <taxon>Basidiomycota</taxon>
        <taxon>Agaricomycotina</taxon>
        <taxon>Agaricomycetes</taxon>
        <taxon>Agaricomycetidae</taxon>
        <taxon>Agaricales</taxon>
        <taxon>Marasmiineae</taxon>
        <taxon>Omphalotaceae</taxon>
        <taxon>Gymnopus</taxon>
    </lineage>
</organism>
<sequence length="475" mass="53812">MELVLPEELLQAVVESLAFDTPFVERQLRMLRWKYSIVELLPLSLANRQLRRISMPFLFAFIRIKADSTDVEKLIDQCVSNQAFAASIRTLYLNEELPQASLSEAEVKKVDCLLQHLTHLSQINLGWISLDRLLLAVINRHPVPTVFLPSRRIHSMLLHKAHELGSSELSKLVLTCENDATIDQAESDHLQDFLAHGMQLTHVDATSLHSSFLAQKFHGLCHLTLTLDNAPTSPTVMSWLPEFMCSHELLKTIRFVAGFRWNWHINTIPFVQLLIEAISKEGLADSRIIRGFDITRANPVAVNRSKLRAPAPSSEWYVSGLDLDIRTQSPGRILYVAHGLFPQISALSLEVSVTLDELVTALTCFSSLRVVNLVHPSNLLGFGNQTPDAADVQNAIIQYTSLMAQRIPNLEAFHIDDLTTNRAYFYGWLNVQQTLHERRTVGPLWQLIRESPLEPLPPDSRTKYSYISFDNVFLL</sequence>
<dbReference type="OrthoDB" id="3061864at2759"/>
<evidence type="ECO:0000313" key="2">
    <source>
        <dbReference type="Proteomes" id="UP000799118"/>
    </source>
</evidence>
<dbReference type="EMBL" id="ML769545">
    <property type="protein sequence ID" value="KAE9394689.1"/>
    <property type="molecule type" value="Genomic_DNA"/>
</dbReference>
<proteinExistence type="predicted"/>
<reference evidence="1" key="1">
    <citation type="journal article" date="2019" name="Environ. Microbiol.">
        <title>Fungal ecological strategies reflected in gene transcription - a case study of two litter decomposers.</title>
        <authorList>
            <person name="Barbi F."/>
            <person name="Kohler A."/>
            <person name="Barry K."/>
            <person name="Baskaran P."/>
            <person name="Daum C."/>
            <person name="Fauchery L."/>
            <person name="Ihrmark K."/>
            <person name="Kuo A."/>
            <person name="LaButti K."/>
            <person name="Lipzen A."/>
            <person name="Morin E."/>
            <person name="Grigoriev I.V."/>
            <person name="Henrissat B."/>
            <person name="Lindahl B."/>
            <person name="Martin F."/>
        </authorList>
    </citation>
    <scope>NUCLEOTIDE SEQUENCE</scope>
    <source>
        <strain evidence="1">JB14</strain>
    </source>
</reference>
<protein>
    <submittedName>
        <fullName evidence="1">Uncharacterized protein</fullName>
    </submittedName>
</protein>
<dbReference type="Proteomes" id="UP000799118">
    <property type="component" value="Unassembled WGS sequence"/>
</dbReference>
<dbReference type="AlphaFoldDB" id="A0A6A4H8W0"/>
<accession>A0A6A4H8W0</accession>
<name>A0A6A4H8W0_9AGAR</name>